<evidence type="ECO:0000256" key="10">
    <source>
        <dbReference type="PROSITE-ProRule" id="PRU00282"/>
    </source>
</evidence>
<proteinExistence type="inferred from homology"/>
<dbReference type="EMBL" id="MTKT01002440">
    <property type="protein sequence ID" value="OWM79619.1"/>
    <property type="molecule type" value="Genomic_DNA"/>
</dbReference>
<evidence type="ECO:0000256" key="6">
    <source>
        <dbReference type="ARBA" id="ARBA00022792"/>
    </source>
</evidence>
<name>A0A218X4H8_PUNGR</name>
<dbReference type="Proteomes" id="UP000197138">
    <property type="component" value="Unassembled WGS sequence"/>
</dbReference>
<keyword evidence="7 13" id="KW-1133">Transmembrane helix</keyword>
<evidence type="ECO:0000256" key="1">
    <source>
        <dbReference type="ARBA" id="ARBA00004448"/>
    </source>
</evidence>
<dbReference type="InterPro" id="IPR018108">
    <property type="entry name" value="MCP_transmembrane"/>
</dbReference>
<dbReference type="SUPFAM" id="SSF103506">
    <property type="entry name" value="Mitochondrial carrier"/>
    <property type="match status" value="1"/>
</dbReference>
<feature type="transmembrane region" description="Helical" evidence="13">
    <location>
        <begin position="329"/>
        <end position="348"/>
    </location>
</feature>
<evidence type="ECO:0000313" key="15">
    <source>
        <dbReference type="Proteomes" id="UP000197138"/>
    </source>
</evidence>
<dbReference type="Gene3D" id="1.50.40.10">
    <property type="entry name" value="Mitochondrial carrier domain"/>
    <property type="match status" value="1"/>
</dbReference>
<feature type="region of interest" description="Disordered" evidence="12">
    <location>
        <begin position="1"/>
        <end position="47"/>
    </location>
</feature>
<comment type="caution">
    <text evidence="14">The sequence shown here is derived from an EMBL/GenBank/DDBJ whole genome shotgun (WGS) entry which is preliminary data.</text>
</comment>
<dbReference type="PROSITE" id="PS50920">
    <property type="entry name" value="SOLCAR"/>
    <property type="match status" value="2"/>
</dbReference>
<keyword evidence="5" id="KW-0677">Repeat</keyword>
<dbReference type="Pfam" id="PF00153">
    <property type="entry name" value="Mito_carr"/>
    <property type="match status" value="3"/>
</dbReference>
<accession>A0A218X4H8</accession>
<feature type="transmembrane region" description="Helical" evidence="13">
    <location>
        <begin position="214"/>
        <end position="235"/>
    </location>
</feature>
<feature type="repeat" description="Solcar" evidence="10">
    <location>
        <begin position="44"/>
        <end position="205"/>
    </location>
</feature>
<comment type="similarity">
    <text evidence="2 11">Belongs to the mitochondrial carrier (TC 2.A.29) family.</text>
</comment>
<evidence type="ECO:0000256" key="3">
    <source>
        <dbReference type="ARBA" id="ARBA00022448"/>
    </source>
</evidence>
<dbReference type="PANTHER" id="PTHR45760">
    <property type="entry name" value="FI19922P1-RELATED"/>
    <property type="match status" value="1"/>
</dbReference>
<evidence type="ECO:0000256" key="12">
    <source>
        <dbReference type="SAM" id="MobiDB-lite"/>
    </source>
</evidence>
<comment type="subcellular location">
    <subcellularLocation>
        <location evidence="1">Mitochondrion inner membrane</location>
        <topology evidence="1">Multi-pass membrane protein</topology>
    </subcellularLocation>
</comment>
<keyword evidence="9 10" id="KW-0472">Membrane</keyword>
<dbReference type="GO" id="GO:1990542">
    <property type="term" value="P:mitochondrial transmembrane transport"/>
    <property type="evidence" value="ECO:0007669"/>
    <property type="project" value="InterPro"/>
</dbReference>
<keyword evidence="6" id="KW-0999">Mitochondrion inner membrane</keyword>
<evidence type="ECO:0000256" key="4">
    <source>
        <dbReference type="ARBA" id="ARBA00022692"/>
    </source>
</evidence>
<dbReference type="InterPro" id="IPR045315">
    <property type="entry name" value="Mtm1-like"/>
</dbReference>
<keyword evidence="4 10" id="KW-0812">Transmembrane</keyword>
<feature type="repeat" description="Solcar" evidence="10">
    <location>
        <begin position="327"/>
        <end position="414"/>
    </location>
</feature>
<keyword evidence="8" id="KW-0496">Mitochondrion</keyword>
<reference evidence="15" key="1">
    <citation type="journal article" date="2017" name="Plant J.">
        <title>The pomegranate (Punica granatum L.) genome and the genomics of punicalagin biosynthesis.</title>
        <authorList>
            <person name="Qin G."/>
            <person name="Xu C."/>
            <person name="Ming R."/>
            <person name="Tang H."/>
            <person name="Guyot R."/>
            <person name="Kramer E.M."/>
            <person name="Hu Y."/>
            <person name="Yi X."/>
            <person name="Qi Y."/>
            <person name="Xu X."/>
            <person name="Gao Z."/>
            <person name="Pan H."/>
            <person name="Jian J."/>
            <person name="Tian Y."/>
            <person name="Yue Z."/>
            <person name="Xu Y."/>
        </authorList>
    </citation>
    <scope>NUCLEOTIDE SEQUENCE [LARGE SCALE GENOMIC DNA]</scope>
    <source>
        <strain evidence="15">cv. Dabenzi</strain>
    </source>
</reference>
<evidence type="ECO:0008006" key="16">
    <source>
        <dbReference type="Google" id="ProtNLM"/>
    </source>
</evidence>
<gene>
    <name evidence="14" type="ORF">CDL15_Pgr023031</name>
</gene>
<evidence type="ECO:0000256" key="8">
    <source>
        <dbReference type="ARBA" id="ARBA00023128"/>
    </source>
</evidence>
<evidence type="ECO:0000256" key="9">
    <source>
        <dbReference type="ARBA" id="ARBA00023136"/>
    </source>
</evidence>
<evidence type="ECO:0000256" key="7">
    <source>
        <dbReference type="ARBA" id="ARBA00022989"/>
    </source>
</evidence>
<sequence length="430" mass="47684">MAASEQKNNPPMTATGRKPEPQLPGQSSSPRPRLPRRPHPSMRVTDTERAASKFGAAFLSGIIGNPLEVAKTRLQAQAAGVSYLHPVRDITGQAAYFGSNMGRGLSAGVCYLSSEPIFFLLITTKQLKILIHAFDLLSQSFAGIHGSVPSCPSDSFRYKGTLDVLYKITREEGFARLWRGASAGITLILPRMAINVSCYPIFVESLEKLTAPKFRPLVPVIAGPLTVALACVTCYPIELSRTRMQAFQETQLGKKSPGVFKTLCEVTSQAKSAYKSRNNLLQYRVLWMGMGAHIARDIPFYTICSWMFMPTLIKVLPDDNRLFNYSFQLRVIFSAAFITGSVAGALTCPLDVARTWRQIEDPNGASRMSLKEPLVEIWRKTGMRGLFAGMVPRAYHAGLSFGIVAVMHFHIEQYKHHARFSNLFKESNRS</sequence>
<evidence type="ECO:0000256" key="11">
    <source>
        <dbReference type="RuleBase" id="RU000488"/>
    </source>
</evidence>
<evidence type="ECO:0000313" key="14">
    <source>
        <dbReference type="EMBL" id="OWM79619.1"/>
    </source>
</evidence>
<feature type="compositionally biased region" description="Polar residues" evidence="12">
    <location>
        <begin position="1"/>
        <end position="12"/>
    </location>
</feature>
<dbReference type="InterPro" id="IPR023395">
    <property type="entry name" value="MCP_dom_sf"/>
</dbReference>
<dbReference type="GO" id="GO:0005743">
    <property type="term" value="C:mitochondrial inner membrane"/>
    <property type="evidence" value="ECO:0007669"/>
    <property type="project" value="UniProtKB-SubCell"/>
</dbReference>
<dbReference type="PANTHER" id="PTHR45760:SF2">
    <property type="entry name" value="FI19922P1-RELATED"/>
    <property type="match status" value="1"/>
</dbReference>
<evidence type="ECO:0000256" key="2">
    <source>
        <dbReference type="ARBA" id="ARBA00006375"/>
    </source>
</evidence>
<organism evidence="14 15">
    <name type="scientific">Punica granatum</name>
    <name type="common">Pomegranate</name>
    <dbReference type="NCBI Taxonomy" id="22663"/>
    <lineage>
        <taxon>Eukaryota</taxon>
        <taxon>Viridiplantae</taxon>
        <taxon>Streptophyta</taxon>
        <taxon>Embryophyta</taxon>
        <taxon>Tracheophyta</taxon>
        <taxon>Spermatophyta</taxon>
        <taxon>Magnoliopsida</taxon>
        <taxon>eudicotyledons</taxon>
        <taxon>Gunneridae</taxon>
        <taxon>Pentapetalae</taxon>
        <taxon>rosids</taxon>
        <taxon>malvids</taxon>
        <taxon>Myrtales</taxon>
        <taxon>Lythraceae</taxon>
        <taxon>Punica</taxon>
    </lineage>
</organism>
<keyword evidence="3 11" id="KW-0813">Transport</keyword>
<evidence type="ECO:0000256" key="5">
    <source>
        <dbReference type="ARBA" id="ARBA00022737"/>
    </source>
</evidence>
<dbReference type="AlphaFoldDB" id="A0A218X4H8"/>
<protein>
    <recommendedName>
        <fullName evidence="16">Mitochondrial carrier protein MTM1-like</fullName>
    </recommendedName>
</protein>
<evidence type="ECO:0000256" key="13">
    <source>
        <dbReference type="SAM" id="Phobius"/>
    </source>
</evidence>